<sequence>MKITLFPLLLLLSFSGLAQISLPNRFTDNMVLQREAPIKIWGKSAPGTLVKVEFSSEKREVRAKTDSTWQVEFPSQPANTVAQELSIISEEEKIVLNNILIGDVWLLSGQSNMEWPLKSEMHFDEEKKELAGDKLRFYNANFTGKGIYAEKYSEENLKKLTPKQFYSGKWEESGVPQIHELSAVGYYFGKKILREEKIPVGLINMAIGGAPIETFISVQTLREHPAFDEKVIGNWLENDALPIWIRERGKQNVEGVAIHTDSLGANHAYKPGFAYKSGMEPVTKMAIKGILWYQGESNAQEKSRVEEYPKLQKLMIEDYRKKWQQPKMPFFWVQLSSIDTINYKGGYWPEFRNNQRLLLDEMENVGMVVSSDIGAKNDVHPRNKKDVGNRLARWALNRVYKKNILVSGPLPIMAEYDDGKITISFKYTGKGLYIREHAVLKGFSLDGKKPISAQIMGDKVLIYAAEKPNMVYYGWQPYSLGNLINSEGLPASTFKMKL</sequence>
<evidence type="ECO:0000256" key="1">
    <source>
        <dbReference type="ARBA" id="ARBA00022801"/>
    </source>
</evidence>
<evidence type="ECO:0000313" key="5">
    <source>
        <dbReference type="Proteomes" id="UP001597438"/>
    </source>
</evidence>
<organism evidence="4 5">
    <name type="scientific">Christiangramia antarctica</name>
    <dbReference type="NCBI Taxonomy" id="2058158"/>
    <lineage>
        <taxon>Bacteria</taxon>
        <taxon>Pseudomonadati</taxon>
        <taxon>Bacteroidota</taxon>
        <taxon>Flavobacteriia</taxon>
        <taxon>Flavobacteriales</taxon>
        <taxon>Flavobacteriaceae</taxon>
        <taxon>Christiangramia</taxon>
    </lineage>
</organism>
<evidence type="ECO:0000259" key="3">
    <source>
        <dbReference type="Pfam" id="PF03629"/>
    </source>
</evidence>
<feature type="signal peptide" evidence="2">
    <location>
        <begin position="1"/>
        <end position="18"/>
    </location>
</feature>
<evidence type="ECO:0000256" key="2">
    <source>
        <dbReference type="SAM" id="SignalP"/>
    </source>
</evidence>
<dbReference type="PANTHER" id="PTHR22901">
    <property type="entry name" value="SIALATE O-ACETYLESTERASE"/>
    <property type="match status" value="1"/>
</dbReference>
<feature type="domain" description="Sialate O-acetylesterase" evidence="3">
    <location>
        <begin position="284"/>
        <end position="394"/>
    </location>
</feature>
<keyword evidence="1" id="KW-0378">Hydrolase</keyword>
<reference evidence="5" key="1">
    <citation type="journal article" date="2019" name="Int. J. Syst. Evol. Microbiol.">
        <title>The Global Catalogue of Microorganisms (GCM) 10K type strain sequencing project: providing services to taxonomists for standard genome sequencing and annotation.</title>
        <authorList>
            <consortium name="The Broad Institute Genomics Platform"/>
            <consortium name="The Broad Institute Genome Sequencing Center for Infectious Disease"/>
            <person name="Wu L."/>
            <person name="Ma J."/>
        </authorList>
    </citation>
    <scope>NUCLEOTIDE SEQUENCE [LARGE SCALE GENOMIC DNA]</scope>
    <source>
        <strain evidence="5">KCTC 52925</strain>
    </source>
</reference>
<dbReference type="InterPro" id="IPR005181">
    <property type="entry name" value="SASA"/>
</dbReference>
<dbReference type="InterPro" id="IPR039329">
    <property type="entry name" value="SIAE"/>
</dbReference>
<protein>
    <submittedName>
        <fullName evidence="4">Sialate O-acetylesterase</fullName>
    </submittedName>
</protein>
<evidence type="ECO:0000313" key="4">
    <source>
        <dbReference type="EMBL" id="MFD2832438.1"/>
    </source>
</evidence>
<feature type="chain" id="PRO_5047109474" evidence="2">
    <location>
        <begin position="19"/>
        <end position="498"/>
    </location>
</feature>
<accession>A0ABW5X4Z7</accession>
<dbReference type="InterPro" id="IPR036514">
    <property type="entry name" value="SGNH_hydro_sf"/>
</dbReference>
<name>A0ABW5X4Z7_9FLAO</name>
<dbReference type="Pfam" id="PF03629">
    <property type="entry name" value="SASA"/>
    <property type="match status" value="1"/>
</dbReference>
<keyword evidence="5" id="KW-1185">Reference proteome</keyword>
<dbReference type="PANTHER" id="PTHR22901:SF0">
    <property type="entry name" value="SIALATE O-ACETYLESTERASE"/>
    <property type="match status" value="1"/>
</dbReference>
<dbReference type="SUPFAM" id="SSF52266">
    <property type="entry name" value="SGNH hydrolase"/>
    <property type="match status" value="1"/>
</dbReference>
<dbReference type="EMBL" id="JBHUOJ010000008">
    <property type="protein sequence ID" value="MFD2832438.1"/>
    <property type="molecule type" value="Genomic_DNA"/>
</dbReference>
<gene>
    <name evidence="4" type="ORF">ACFSYS_04005</name>
</gene>
<dbReference type="Gene3D" id="3.40.50.1110">
    <property type="entry name" value="SGNH hydrolase"/>
    <property type="match status" value="1"/>
</dbReference>
<proteinExistence type="predicted"/>
<keyword evidence="2" id="KW-0732">Signal</keyword>
<dbReference type="RefSeq" id="WP_251741923.1">
    <property type="nucleotide sequence ID" value="NZ_JBHUOJ010000008.1"/>
</dbReference>
<comment type="caution">
    <text evidence="4">The sequence shown here is derived from an EMBL/GenBank/DDBJ whole genome shotgun (WGS) entry which is preliminary data.</text>
</comment>
<dbReference type="Proteomes" id="UP001597438">
    <property type="component" value="Unassembled WGS sequence"/>
</dbReference>